<dbReference type="EMBL" id="SNRW01016288">
    <property type="protein sequence ID" value="KAA6369517.1"/>
    <property type="molecule type" value="Genomic_DNA"/>
</dbReference>
<organism evidence="1 2">
    <name type="scientific">Streblomastix strix</name>
    <dbReference type="NCBI Taxonomy" id="222440"/>
    <lineage>
        <taxon>Eukaryota</taxon>
        <taxon>Metamonada</taxon>
        <taxon>Preaxostyla</taxon>
        <taxon>Oxymonadida</taxon>
        <taxon>Streblomastigidae</taxon>
        <taxon>Streblomastix</taxon>
    </lineage>
</organism>
<evidence type="ECO:0000313" key="1">
    <source>
        <dbReference type="EMBL" id="KAA6369517.1"/>
    </source>
</evidence>
<reference evidence="1 2" key="1">
    <citation type="submission" date="2019-03" db="EMBL/GenBank/DDBJ databases">
        <title>Single cell metagenomics reveals metabolic interactions within the superorganism composed of flagellate Streblomastix strix and complex community of Bacteroidetes bacteria on its surface.</title>
        <authorList>
            <person name="Treitli S.C."/>
            <person name="Kolisko M."/>
            <person name="Husnik F."/>
            <person name="Keeling P."/>
            <person name="Hampl V."/>
        </authorList>
    </citation>
    <scope>NUCLEOTIDE SEQUENCE [LARGE SCALE GENOMIC DNA]</scope>
    <source>
        <strain evidence="1">ST1C</strain>
    </source>
</reference>
<comment type="caution">
    <text evidence="1">The sequence shown here is derived from an EMBL/GenBank/DDBJ whole genome shotgun (WGS) entry which is preliminary data.</text>
</comment>
<gene>
    <name evidence="1" type="ORF">EZS28_034956</name>
</gene>
<name>A0A5J4UGJ7_9EUKA</name>
<proteinExistence type="predicted"/>
<protein>
    <submittedName>
        <fullName evidence="1">Uncharacterized protein</fullName>
    </submittedName>
</protein>
<feature type="non-terminal residue" evidence="1">
    <location>
        <position position="1"/>
    </location>
</feature>
<sequence length="208" mass="24340">GLSRNAIKTIIDNWYGSWRRHACALSAFWEYMKRKGMSAEQLTRIDKPYIIIAEHITQIIKDQSDAFVVQAWTSVSIMFELMGTQKKDIRNKAIEQLMLKLVSNTRKVIREVTIWKMEQLLDYIVKLSVQREERKLTINGLKRMVTIIFMVNSILRPSEIQRAMQNITQIEQIIVMCINQLKGKRGRVEVTLKRVNNKAVSPITWFEA</sequence>
<dbReference type="AlphaFoldDB" id="A0A5J4UGJ7"/>
<dbReference type="Proteomes" id="UP000324800">
    <property type="component" value="Unassembled WGS sequence"/>
</dbReference>
<accession>A0A5J4UGJ7</accession>
<evidence type="ECO:0000313" key="2">
    <source>
        <dbReference type="Proteomes" id="UP000324800"/>
    </source>
</evidence>